<dbReference type="SUPFAM" id="SSF53448">
    <property type="entry name" value="Nucleotide-diphospho-sugar transferases"/>
    <property type="match status" value="1"/>
</dbReference>
<dbReference type="PANTHER" id="PTHR43630">
    <property type="entry name" value="POLY-BETA-1,6-N-ACETYL-D-GLUCOSAMINE SYNTHASE"/>
    <property type="match status" value="1"/>
</dbReference>
<evidence type="ECO:0000256" key="4">
    <source>
        <dbReference type="SAM" id="Phobius"/>
    </source>
</evidence>
<evidence type="ECO:0000256" key="2">
    <source>
        <dbReference type="ARBA" id="ARBA00022676"/>
    </source>
</evidence>
<feature type="transmembrane region" description="Helical" evidence="4">
    <location>
        <begin position="339"/>
        <end position="359"/>
    </location>
</feature>
<dbReference type="GO" id="GO:0016757">
    <property type="term" value="F:glycosyltransferase activity"/>
    <property type="evidence" value="ECO:0007669"/>
    <property type="project" value="UniProtKB-KW"/>
</dbReference>
<feature type="transmembrane region" description="Helical" evidence="4">
    <location>
        <begin position="305"/>
        <end position="327"/>
    </location>
</feature>
<accession>A0A4Q7PHK6</accession>
<comment type="similarity">
    <text evidence="1">Belongs to the glycosyltransferase 2 family.</text>
</comment>
<comment type="caution">
    <text evidence="6">The sequence shown here is derived from an EMBL/GenBank/DDBJ whole genome shotgun (WGS) entry which is preliminary data.</text>
</comment>
<dbReference type="Gene3D" id="3.90.550.10">
    <property type="entry name" value="Spore Coat Polysaccharide Biosynthesis Protein SpsA, Chain A"/>
    <property type="match status" value="1"/>
</dbReference>
<keyword evidence="4" id="KW-1133">Transmembrane helix</keyword>
<organism evidence="6 7">
    <name type="scientific">Cecembia calidifontis</name>
    <dbReference type="NCBI Taxonomy" id="1187080"/>
    <lineage>
        <taxon>Bacteria</taxon>
        <taxon>Pseudomonadati</taxon>
        <taxon>Bacteroidota</taxon>
        <taxon>Cytophagia</taxon>
        <taxon>Cytophagales</taxon>
        <taxon>Cyclobacteriaceae</taxon>
        <taxon>Cecembia</taxon>
    </lineage>
</organism>
<keyword evidence="4" id="KW-0472">Membrane</keyword>
<dbReference type="InterPro" id="IPR001173">
    <property type="entry name" value="Glyco_trans_2-like"/>
</dbReference>
<evidence type="ECO:0000256" key="1">
    <source>
        <dbReference type="ARBA" id="ARBA00006739"/>
    </source>
</evidence>
<keyword evidence="7" id="KW-1185">Reference proteome</keyword>
<keyword evidence="3 6" id="KW-0808">Transferase</keyword>
<reference evidence="6 7" key="1">
    <citation type="submission" date="2019-02" db="EMBL/GenBank/DDBJ databases">
        <title>Genomic Encyclopedia of Archaeal and Bacterial Type Strains, Phase II (KMG-II): from individual species to whole genera.</title>
        <authorList>
            <person name="Goeker M."/>
        </authorList>
    </citation>
    <scope>NUCLEOTIDE SEQUENCE [LARGE SCALE GENOMIC DNA]</scope>
    <source>
        <strain evidence="6 7">DSM 21411</strain>
    </source>
</reference>
<proteinExistence type="inferred from homology"/>
<keyword evidence="4" id="KW-0812">Transmembrane</keyword>
<keyword evidence="2" id="KW-0328">Glycosyltransferase</keyword>
<name>A0A4Q7PHK6_9BACT</name>
<evidence type="ECO:0000256" key="3">
    <source>
        <dbReference type="ARBA" id="ARBA00022679"/>
    </source>
</evidence>
<dbReference type="InterPro" id="IPR029044">
    <property type="entry name" value="Nucleotide-diphossugar_trans"/>
</dbReference>
<gene>
    <name evidence="6" type="ORF">BC751_4053</name>
</gene>
<evidence type="ECO:0000313" key="7">
    <source>
        <dbReference type="Proteomes" id="UP000292209"/>
    </source>
</evidence>
<protein>
    <submittedName>
        <fullName evidence="6">Cellulose synthase/poly-beta-1,6-N-acetylglucosamine synthase-like glycosyltransferase</fullName>
    </submittedName>
</protein>
<dbReference type="OrthoDB" id="9805625at2"/>
<dbReference type="Pfam" id="PF00535">
    <property type="entry name" value="Glycos_transf_2"/>
    <property type="match status" value="1"/>
</dbReference>
<dbReference type="EMBL" id="SGXG01000001">
    <property type="protein sequence ID" value="RZS98402.1"/>
    <property type="molecule type" value="Genomic_DNA"/>
</dbReference>
<evidence type="ECO:0000313" key="6">
    <source>
        <dbReference type="EMBL" id="RZS98402.1"/>
    </source>
</evidence>
<feature type="transmembrane region" description="Helical" evidence="4">
    <location>
        <begin position="278"/>
        <end position="298"/>
    </location>
</feature>
<evidence type="ECO:0000259" key="5">
    <source>
        <dbReference type="Pfam" id="PF00535"/>
    </source>
</evidence>
<dbReference type="RefSeq" id="WP_130277108.1">
    <property type="nucleotide sequence ID" value="NZ_SGXG01000001.1"/>
</dbReference>
<dbReference type="PANTHER" id="PTHR43630:SF1">
    <property type="entry name" value="POLY-BETA-1,6-N-ACETYL-D-GLUCOSAMINE SYNTHASE"/>
    <property type="match status" value="1"/>
</dbReference>
<feature type="domain" description="Glycosyltransferase 2-like" evidence="5">
    <location>
        <begin position="40"/>
        <end position="205"/>
    </location>
</feature>
<dbReference type="Proteomes" id="UP000292209">
    <property type="component" value="Unassembled WGS sequence"/>
</dbReference>
<sequence>MVTVYLLFPILYAGLLKWLKHGWLQSNTPDSTKVSEKSVTVLLPFRNESQNLEAVFQSILRLNHRPLQVIFVDDHSTDEGRELLARYTRKNQDLDLQFLILVSQGIGKKAAIETGINHASGELILTTDADCLLPEDWVEVFLQSFASESVQLVAGPVISREKENFLQQFQQIEWASILAVTRLGFQLKSPIMCSAANLAYRKNAFFSVNGYEDNRHHLSGDDEFLLKKIVQKFGEDSCIYHKNNIVLTKAEKSWNRLLSQRSRWASKWNLHKGDIPHVGFTMVPFLVQLIFISSWGLLLQGWLGLVLFLYIWGMKIAFEMGTLGAILNHFGLKQSFSAYLGSSFLHPFYVIAVGVKALFGKFEWKGRKSS</sequence>
<dbReference type="AlphaFoldDB" id="A0A4Q7PHK6"/>